<keyword evidence="6 8" id="KW-0802">TPR repeat</keyword>
<dbReference type="OrthoDB" id="10006023at2759"/>
<dbReference type="Gene3D" id="1.25.40.10">
    <property type="entry name" value="Tetratricopeptide repeat domain"/>
    <property type="match status" value="1"/>
</dbReference>
<dbReference type="Pfam" id="PF13432">
    <property type="entry name" value="TPR_16"/>
    <property type="match status" value="1"/>
</dbReference>
<dbReference type="AlphaFoldDB" id="A0A1X2GXP3"/>
<evidence type="ECO:0000256" key="4">
    <source>
        <dbReference type="ARBA" id="ARBA00022490"/>
    </source>
</evidence>
<comment type="subcellular location">
    <subcellularLocation>
        <location evidence="2">Cytoplasm</location>
    </subcellularLocation>
    <subcellularLocation>
        <location evidence="1">Peroxisome</location>
    </subcellularLocation>
</comment>
<comment type="similarity">
    <text evidence="3">Belongs to the peroxisomal targeting signal receptor family.</text>
</comment>
<feature type="repeat" description="TPR" evidence="8">
    <location>
        <begin position="454"/>
        <end position="487"/>
    </location>
</feature>
<comment type="caution">
    <text evidence="10">The sequence shown here is derived from an EMBL/GenBank/DDBJ whole genome shotgun (WGS) entry which is preliminary data.</text>
</comment>
<proteinExistence type="inferred from homology"/>
<dbReference type="GO" id="GO:0016560">
    <property type="term" value="P:protein import into peroxisome matrix, docking"/>
    <property type="evidence" value="ECO:0007669"/>
    <property type="project" value="TreeGrafter"/>
</dbReference>
<evidence type="ECO:0000256" key="9">
    <source>
        <dbReference type="SAM" id="MobiDB-lite"/>
    </source>
</evidence>
<dbReference type="InterPro" id="IPR019734">
    <property type="entry name" value="TPR_rpt"/>
</dbReference>
<name>A0A1X2GXP3_9FUNG</name>
<evidence type="ECO:0000256" key="5">
    <source>
        <dbReference type="ARBA" id="ARBA00022737"/>
    </source>
</evidence>
<evidence type="ECO:0000256" key="2">
    <source>
        <dbReference type="ARBA" id="ARBA00004496"/>
    </source>
</evidence>
<gene>
    <name evidence="10" type="ORF">DM01DRAFT_1330981</name>
</gene>
<feature type="compositionally biased region" description="Polar residues" evidence="9">
    <location>
        <begin position="96"/>
        <end position="111"/>
    </location>
</feature>
<protein>
    <submittedName>
        <fullName evidence="10">TPR-like protein</fullName>
    </submittedName>
</protein>
<feature type="repeat" description="TPR" evidence="8">
    <location>
        <begin position="420"/>
        <end position="453"/>
    </location>
</feature>
<evidence type="ECO:0000256" key="1">
    <source>
        <dbReference type="ARBA" id="ARBA00004275"/>
    </source>
</evidence>
<evidence type="ECO:0000256" key="3">
    <source>
        <dbReference type="ARBA" id="ARBA00005348"/>
    </source>
</evidence>
<reference evidence="10 11" key="1">
    <citation type="submission" date="2016-07" db="EMBL/GenBank/DDBJ databases">
        <title>Pervasive Adenine N6-methylation of Active Genes in Fungi.</title>
        <authorList>
            <consortium name="DOE Joint Genome Institute"/>
            <person name="Mondo S.J."/>
            <person name="Dannebaum R.O."/>
            <person name="Kuo R.C."/>
            <person name="Labutti K."/>
            <person name="Haridas S."/>
            <person name="Kuo A."/>
            <person name="Salamov A."/>
            <person name="Ahrendt S.R."/>
            <person name="Lipzen A."/>
            <person name="Sullivan W."/>
            <person name="Andreopoulos W.B."/>
            <person name="Clum A."/>
            <person name="Lindquist E."/>
            <person name="Daum C."/>
            <person name="Ramamoorthy G.K."/>
            <person name="Gryganskyi A."/>
            <person name="Culley D."/>
            <person name="Magnuson J.K."/>
            <person name="James T.Y."/>
            <person name="O'Malley M.A."/>
            <person name="Stajich J.E."/>
            <person name="Spatafora J.W."/>
            <person name="Visel A."/>
            <person name="Grigoriev I.V."/>
        </authorList>
    </citation>
    <scope>NUCLEOTIDE SEQUENCE [LARGE SCALE GENOMIC DNA]</scope>
    <source>
        <strain evidence="10 11">NRRL 3301</strain>
    </source>
</reference>
<dbReference type="EMBL" id="MCGT01000001">
    <property type="protein sequence ID" value="ORX62856.1"/>
    <property type="molecule type" value="Genomic_DNA"/>
</dbReference>
<evidence type="ECO:0000313" key="10">
    <source>
        <dbReference type="EMBL" id="ORX62856.1"/>
    </source>
</evidence>
<dbReference type="InterPro" id="IPR011990">
    <property type="entry name" value="TPR-like_helical_dom_sf"/>
</dbReference>
<dbReference type="GO" id="GO:0005829">
    <property type="term" value="C:cytosol"/>
    <property type="evidence" value="ECO:0007669"/>
    <property type="project" value="TreeGrafter"/>
</dbReference>
<keyword evidence="4" id="KW-0963">Cytoplasm</keyword>
<dbReference type="SMART" id="SM00028">
    <property type="entry name" value="TPR"/>
    <property type="match status" value="4"/>
</dbReference>
<keyword evidence="11" id="KW-1185">Reference proteome</keyword>
<dbReference type="Proteomes" id="UP000242146">
    <property type="component" value="Unassembled WGS sequence"/>
</dbReference>
<evidence type="ECO:0000256" key="8">
    <source>
        <dbReference type="PROSITE-ProRule" id="PRU00339"/>
    </source>
</evidence>
<evidence type="ECO:0000256" key="7">
    <source>
        <dbReference type="ARBA" id="ARBA00023140"/>
    </source>
</evidence>
<dbReference type="PROSITE" id="PS50005">
    <property type="entry name" value="TPR"/>
    <property type="match status" value="3"/>
</dbReference>
<evidence type="ECO:0000256" key="6">
    <source>
        <dbReference type="ARBA" id="ARBA00022803"/>
    </source>
</evidence>
<dbReference type="GO" id="GO:0005052">
    <property type="term" value="F:peroxisome matrix targeting signal-1 binding"/>
    <property type="evidence" value="ECO:0007669"/>
    <property type="project" value="TreeGrafter"/>
</dbReference>
<sequence>MNSIDCSTHDPIASVLKQYSQDRSLQQERFQSAPSSSSSFRTQRTYTDVNKTDLASDFFKDAPAPTYTTNTGPFAMSRLQQELELVAHGKSWSSEFNHPNPQPLSRTSDWQQEFHHGPSSLRSTEFSPQPWIPHSTPMTIPSNRMHWINTTSLTDSFDTQTWDAQFAAFDHVDQDQTTSTTLDQDQLQHAGSVDKNTVENETTDTIDGIGSLLQDLQDQMARPEQAYEQELEDLDENRWEDEFGTFDESNKHMPKVGSYTFEIDNPYLSHDDPLGESMAMLARQSRGDTTISLSELALALEATIQSSVNGGDSITWTYLGQVQSQNEKEVAAVRALQHAVDLDPDNLQALMSLAVSYTNESHDYATYYTLNRWIRKKYPGIAPPEPHTYDTVTLGELHDRVTDLFITAAQMAPEGNNMDPDVQVGLGILFYGRGDYTKAIDCFFTAVKSQPKDPLLWNRLGATLANHGRCEEAIEAYENALNLWPTFVRARYNIGVSCLNIGCYQEAAEHFLSALSTHKRLGNEEGINVSDNLWGMLRKALRMLGRRDLESKASPGADIQIFREAFDF</sequence>
<dbReference type="SUPFAM" id="SSF48452">
    <property type="entry name" value="TPR-like"/>
    <property type="match status" value="1"/>
</dbReference>
<feature type="repeat" description="TPR" evidence="8">
    <location>
        <begin position="313"/>
        <end position="346"/>
    </location>
</feature>
<evidence type="ECO:0000313" key="11">
    <source>
        <dbReference type="Proteomes" id="UP000242146"/>
    </source>
</evidence>
<keyword evidence="7" id="KW-0576">Peroxisome</keyword>
<dbReference type="PANTHER" id="PTHR10130:SF0">
    <property type="entry name" value="GH08708P"/>
    <property type="match status" value="1"/>
</dbReference>
<dbReference type="InterPro" id="IPR024111">
    <property type="entry name" value="PEX5/PEX5L"/>
</dbReference>
<keyword evidence="5" id="KW-0677">Repeat</keyword>
<organism evidence="10 11">
    <name type="scientific">Hesseltinella vesiculosa</name>
    <dbReference type="NCBI Taxonomy" id="101127"/>
    <lineage>
        <taxon>Eukaryota</taxon>
        <taxon>Fungi</taxon>
        <taxon>Fungi incertae sedis</taxon>
        <taxon>Mucoromycota</taxon>
        <taxon>Mucoromycotina</taxon>
        <taxon>Mucoromycetes</taxon>
        <taxon>Mucorales</taxon>
        <taxon>Cunninghamellaceae</taxon>
        <taxon>Hesseltinella</taxon>
    </lineage>
</organism>
<accession>A0A1X2GXP3</accession>
<feature type="region of interest" description="Disordered" evidence="9">
    <location>
        <begin position="96"/>
        <end position="128"/>
    </location>
</feature>
<dbReference type="PANTHER" id="PTHR10130">
    <property type="entry name" value="PEROXISOMAL TARGETING SIGNAL 1 RECEPTOR PEX5"/>
    <property type="match status" value="1"/>
</dbReference>
<dbReference type="GO" id="GO:0005778">
    <property type="term" value="C:peroxisomal membrane"/>
    <property type="evidence" value="ECO:0007669"/>
    <property type="project" value="TreeGrafter"/>
</dbReference>
<dbReference type="STRING" id="101127.A0A1X2GXP3"/>